<dbReference type="AlphaFoldDB" id="A0A1W0E7U1"/>
<comment type="caution">
    <text evidence="2">The sequence shown here is derived from an EMBL/GenBank/DDBJ whole genome shotgun (WGS) entry which is preliminary data.</text>
</comment>
<sequence>MEKEQQIIYSSMFKVLLNLENGTLLWLLLSFLVLLFYIALFMYYMSRRKKIKQRNKIQNIVKSGDMSILDV</sequence>
<evidence type="ECO:0000313" key="3">
    <source>
        <dbReference type="Proteomes" id="UP000192758"/>
    </source>
</evidence>
<gene>
    <name evidence="2" type="ORF">EHP00_787</name>
</gene>
<dbReference type="EMBL" id="MNPJ01000011">
    <property type="protein sequence ID" value="OQS55325.1"/>
    <property type="molecule type" value="Genomic_DNA"/>
</dbReference>
<feature type="transmembrane region" description="Helical" evidence="1">
    <location>
        <begin position="24"/>
        <end position="44"/>
    </location>
</feature>
<proteinExistence type="predicted"/>
<dbReference type="VEuPathDB" id="MicrosporidiaDB:EHP00_787"/>
<protein>
    <submittedName>
        <fullName evidence="2">Uncharacterized protein</fullName>
    </submittedName>
</protein>
<accession>A0A1W0E7U1</accession>
<keyword evidence="3" id="KW-1185">Reference proteome</keyword>
<organism evidence="2 3">
    <name type="scientific">Ecytonucleospora hepatopenaei</name>
    <dbReference type="NCBI Taxonomy" id="646526"/>
    <lineage>
        <taxon>Eukaryota</taxon>
        <taxon>Fungi</taxon>
        <taxon>Fungi incertae sedis</taxon>
        <taxon>Microsporidia</taxon>
        <taxon>Enterocytozoonidae</taxon>
        <taxon>Ecytonucleospora</taxon>
    </lineage>
</organism>
<reference evidence="2 3" key="1">
    <citation type="journal article" date="2017" name="Environ. Microbiol.">
        <title>Decay of the glycolytic pathway and adaptation to intranuclear parasitism within Enterocytozoonidae microsporidia.</title>
        <authorList>
            <person name="Wiredu Boakye D."/>
            <person name="Jaroenlak P."/>
            <person name="Prachumwat A."/>
            <person name="Williams T.A."/>
            <person name="Bateman K.S."/>
            <person name="Itsathitphaisarn O."/>
            <person name="Sritunyalucksana K."/>
            <person name="Paszkiewicz K.H."/>
            <person name="Moore K.A."/>
            <person name="Stentiford G.D."/>
            <person name="Williams B.A."/>
        </authorList>
    </citation>
    <scope>NUCLEOTIDE SEQUENCE [LARGE SCALE GENOMIC DNA]</scope>
    <source>
        <strain evidence="2 3">TH1</strain>
    </source>
</reference>
<name>A0A1W0E7U1_9MICR</name>
<evidence type="ECO:0000256" key="1">
    <source>
        <dbReference type="SAM" id="Phobius"/>
    </source>
</evidence>
<keyword evidence="1" id="KW-0812">Transmembrane</keyword>
<evidence type="ECO:0000313" key="2">
    <source>
        <dbReference type="EMBL" id="OQS55325.1"/>
    </source>
</evidence>
<dbReference type="Proteomes" id="UP000192758">
    <property type="component" value="Unassembled WGS sequence"/>
</dbReference>
<keyword evidence="1" id="KW-0472">Membrane</keyword>
<keyword evidence="1" id="KW-1133">Transmembrane helix</keyword>